<sequence length="460" mass="50485">MTLSADSPTPTLVTPDGPTLLDAISELEIDALDAFAYNAANSYIVPELIDVPRFTAALSKALVLFPLYAARVRCGEGGSLPWKLTLPPQGIPLSVLESEETEIFSVEAVVQKPLRFLPPLNPRQIVLDPSTPLAAIRLTLFPNLGKTSIGIIRWHPIGSDYVASRFIRTLSKLYVAPDAPLEEPEPVYRAARTFLPEPQQTMLEGVDTYAVEAYYPPSLPHPQLNPPNERLDFRMSGKQVKQLREAIHARGEGFVSAQDCLVALVAVATNAADPETPPIHTIDTILDVRGVAGVPAELSFNGLAFAPTDRVQLDSDSVDEYYAYAAAVRKSIVRAREPEFLSALVDLQARRAEEATGRGELMDLASPPGYMISNSTLRLDTIMRPHIHFGHPGPGQVRTYVGTVPFRRHLKFARPNDPGEDEGKIEVTLFFEPGVRERFVREIDERVGALGVEGGVEWVN</sequence>
<dbReference type="EMBL" id="JARKIF010000010">
    <property type="protein sequence ID" value="KAJ7629044.1"/>
    <property type="molecule type" value="Genomic_DNA"/>
</dbReference>
<accession>A0AAD7BS40</accession>
<comment type="caution">
    <text evidence="2">The sequence shown here is derived from an EMBL/GenBank/DDBJ whole genome shotgun (WGS) entry which is preliminary data.</text>
</comment>
<gene>
    <name evidence="2" type="ORF">FB45DRAFT_867994</name>
</gene>
<dbReference type="GO" id="GO:0016747">
    <property type="term" value="F:acyltransferase activity, transferring groups other than amino-acyl groups"/>
    <property type="evidence" value="ECO:0007669"/>
    <property type="project" value="TreeGrafter"/>
</dbReference>
<dbReference type="Proteomes" id="UP001221142">
    <property type="component" value="Unassembled WGS sequence"/>
</dbReference>
<keyword evidence="3" id="KW-1185">Reference proteome</keyword>
<dbReference type="InterPro" id="IPR050317">
    <property type="entry name" value="Plant_Fungal_Acyltransferase"/>
</dbReference>
<protein>
    <submittedName>
        <fullName evidence="2">Uncharacterized protein</fullName>
    </submittedName>
</protein>
<keyword evidence="1" id="KW-0808">Transferase</keyword>
<evidence type="ECO:0000313" key="2">
    <source>
        <dbReference type="EMBL" id="KAJ7629044.1"/>
    </source>
</evidence>
<name>A0AAD7BS40_9AGAR</name>
<dbReference type="InterPro" id="IPR023213">
    <property type="entry name" value="CAT-like_dom_sf"/>
</dbReference>
<dbReference type="AlphaFoldDB" id="A0AAD7BS40"/>
<evidence type="ECO:0000256" key="1">
    <source>
        <dbReference type="ARBA" id="ARBA00022679"/>
    </source>
</evidence>
<proteinExistence type="predicted"/>
<evidence type="ECO:0000313" key="3">
    <source>
        <dbReference type="Proteomes" id="UP001221142"/>
    </source>
</evidence>
<dbReference type="PANTHER" id="PTHR31642">
    <property type="entry name" value="TRICHOTHECENE 3-O-ACETYLTRANSFERASE"/>
    <property type="match status" value="1"/>
</dbReference>
<organism evidence="2 3">
    <name type="scientific">Roridomyces roridus</name>
    <dbReference type="NCBI Taxonomy" id="1738132"/>
    <lineage>
        <taxon>Eukaryota</taxon>
        <taxon>Fungi</taxon>
        <taxon>Dikarya</taxon>
        <taxon>Basidiomycota</taxon>
        <taxon>Agaricomycotina</taxon>
        <taxon>Agaricomycetes</taxon>
        <taxon>Agaricomycetidae</taxon>
        <taxon>Agaricales</taxon>
        <taxon>Marasmiineae</taxon>
        <taxon>Mycenaceae</taxon>
        <taxon>Roridomyces</taxon>
    </lineage>
</organism>
<dbReference type="PANTHER" id="PTHR31642:SF310">
    <property type="entry name" value="FATTY ALCOHOL:CAFFEOYL-COA ACYLTRANSFERASE"/>
    <property type="match status" value="1"/>
</dbReference>
<reference evidence="2" key="1">
    <citation type="submission" date="2023-03" db="EMBL/GenBank/DDBJ databases">
        <title>Massive genome expansion in bonnet fungi (Mycena s.s.) driven by repeated elements and novel gene families across ecological guilds.</title>
        <authorList>
            <consortium name="Lawrence Berkeley National Laboratory"/>
            <person name="Harder C.B."/>
            <person name="Miyauchi S."/>
            <person name="Viragh M."/>
            <person name="Kuo A."/>
            <person name="Thoen E."/>
            <person name="Andreopoulos B."/>
            <person name="Lu D."/>
            <person name="Skrede I."/>
            <person name="Drula E."/>
            <person name="Henrissat B."/>
            <person name="Morin E."/>
            <person name="Kohler A."/>
            <person name="Barry K."/>
            <person name="LaButti K."/>
            <person name="Morin E."/>
            <person name="Salamov A."/>
            <person name="Lipzen A."/>
            <person name="Mereny Z."/>
            <person name="Hegedus B."/>
            <person name="Baldrian P."/>
            <person name="Stursova M."/>
            <person name="Weitz H."/>
            <person name="Taylor A."/>
            <person name="Grigoriev I.V."/>
            <person name="Nagy L.G."/>
            <person name="Martin F."/>
            <person name="Kauserud H."/>
        </authorList>
    </citation>
    <scope>NUCLEOTIDE SEQUENCE</scope>
    <source>
        <strain evidence="2">9284</strain>
    </source>
</reference>
<dbReference type="Gene3D" id="3.30.559.10">
    <property type="entry name" value="Chloramphenicol acetyltransferase-like domain"/>
    <property type="match status" value="2"/>
</dbReference>